<feature type="compositionally biased region" description="Basic and acidic residues" evidence="1">
    <location>
        <begin position="758"/>
        <end position="767"/>
    </location>
</feature>
<feature type="compositionally biased region" description="Basic residues" evidence="1">
    <location>
        <begin position="1"/>
        <end position="14"/>
    </location>
</feature>
<feature type="compositionally biased region" description="Basic and acidic residues" evidence="1">
    <location>
        <begin position="127"/>
        <end position="141"/>
    </location>
</feature>
<feature type="region of interest" description="Disordered" evidence="1">
    <location>
        <begin position="888"/>
        <end position="932"/>
    </location>
</feature>
<evidence type="ECO:0000313" key="2">
    <source>
        <dbReference type="EMBL" id="EMF09698.1"/>
    </source>
</evidence>
<dbReference type="HOGENOM" id="CLU_010101_0_0_1"/>
<feature type="compositionally biased region" description="Low complexity" evidence="1">
    <location>
        <begin position="571"/>
        <end position="581"/>
    </location>
</feature>
<feature type="compositionally biased region" description="Polar residues" evidence="1">
    <location>
        <begin position="726"/>
        <end position="742"/>
    </location>
</feature>
<dbReference type="STRING" id="692275.N1QGL1"/>
<reference evidence="2 3" key="1">
    <citation type="journal article" date="2012" name="PLoS Pathog.">
        <title>Diverse lifestyles and strategies of plant pathogenesis encoded in the genomes of eighteen Dothideomycetes fungi.</title>
        <authorList>
            <person name="Ohm R.A."/>
            <person name="Feau N."/>
            <person name="Henrissat B."/>
            <person name="Schoch C.L."/>
            <person name="Horwitz B.A."/>
            <person name="Barry K.W."/>
            <person name="Condon B.J."/>
            <person name="Copeland A.C."/>
            <person name="Dhillon B."/>
            <person name="Glaser F."/>
            <person name="Hesse C.N."/>
            <person name="Kosti I."/>
            <person name="LaButti K."/>
            <person name="Lindquist E.A."/>
            <person name="Lucas S."/>
            <person name="Salamov A.A."/>
            <person name="Bradshaw R.E."/>
            <person name="Ciuffetti L."/>
            <person name="Hamelin R.C."/>
            <person name="Kema G.H.J."/>
            <person name="Lawrence C."/>
            <person name="Scott J.A."/>
            <person name="Spatafora J.W."/>
            <person name="Turgeon B.G."/>
            <person name="de Wit P.J.G.M."/>
            <person name="Zhong S."/>
            <person name="Goodwin S.B."/>
            <person name="Grigoriev I.V."/>
        </authorList>
    </citation>
    <scope>NUCLEOTIDE SEQUENCE [LARGE SCALE GENOMIC DNA]</scope>
    <source>
        <strain evidence="2 3">SO2202</strain>
    </source>
</reference>
<feature type="compositionally biased region" description="Pro residues" evidence="1">
    <location>
        <begin position="36"/>
        <end position="66"/>
    </location>
</feature>
<feature type="compositionally biased region" description="Basic and acidic residues" evidence="1">
    <location>
        <begin position="197"/>
        <end position="206"/>
    </location>
</feature>
<gene>
    <name evidence="2" type="ORF">SEPMUDRAFT_151628</name>
</gene>
<dbReference type="OrthoDB" id="4152802at2759"/>
<feature type="compositionally biased region" description="Basic and acidic residues" evidence="1">
    <location>
        <begin position="348"/>
        <end position="399"/>
    </location>
</feature>
<feature type="compositionally biased region" description="Basic and acidic residues" evidence="1">
    <location>
        <begin position="912"/>
        <end position="925"/>
    </location>
</feature>
<feature type="compositionally biased region" description="Basic and acidic residues" evidence="1">
    <location>
        <begin position="15"/>
        <end position="25"/>
    </location>
</feature>
<feature type="region of interest" description="Disordered" evidence="1">
    <location>
        <begin position="301"/>
        <end position="329"/>
    </location>
</feature>
<dbReference type="eggNOG" id="ENOG502S7JR">
    <property type="taxonomic scope" value="Eukaryota"/>
</dbReference>
<accession>N1QGL1</accession>
<proteinExistence type="predicted"/>
<evidence type="ECO:0000256" key="1">
    <source>
        <dbReference type="SAM" id="MobiDB-lite"/>
    </source>
</evidence>
<dbReference type="GeneID" id="27904073"/>
<feature type="compositionally biased region" description="Polar residues" evidence="1">
    <location>
        <begin position="621"/>
        <end position="633"/>
    </location>
</feature>
<feature type="compositionally biased region" description="Polar residues" evidence="1">
    <location>
        <begin position="582"/>
        <end position="599"/>
    </location>
</feature>
<organism evidence="2 3">
    <name type="scientific">Sphaerulina musiva (strain SO2202)</name>
    <name type="common">Poplar stem canker fungus</name>
    <name type="synonym">Septoria musiva</name>
    <dbReference type="NCBI Taxonomy" id="692275"/>
    <lineage>
        <taxon>Eukaryota</taxon>
        <taxon>Fungi</taxon>
        <taxon>Dikarya</taxon>
        <taxon>Ascomycota</taxon>
        <taxon>Pezizomycotina</taxon>
        <taxon>Dothideomycetes</taxon>
        <taxon>Dothideomycetidae</taxon>
        <taxon>Mycosphaerellales</taxon>
        <taxon>Mycosphaerellaceae</taxon>
        <taxon>Sphaerulina</taxon>
    </lineage>
</organism>
<name>N1QGL1_SPHMS</name>
<dbReference type="AlphaFoldDB" id="N1QGL1"/>
<sequence>MPIWPFRKRRRAHTDHHDSDQKALNEKALPSAGPIHHPPPTDTAIPPPPSSPPPPPESPLLPPPPMSRTRTSQRSSRRGSKIDDGAAQKAQPVSAAQSRVGTANKENVPPTDGASREDVTALPMQQRLERSPHLRPIDILEKPQIPYNFRPHSTSQTSVQRHDAIAKLSKSNTLRSKRSTTEYSSPTRRFSTRSKKRDPVREEEIRSMTTPIPIPKRPGDGPLRRDSKKIRGPNGDSHVSLPPEGSIHSTMSGVMEQRGWEVGSIAAVFKARPAVRLSGLPQYVSNSMPPSSSGILYRIDASGSPTDDRPIGNSNMDAKERRKRRIVGKDADELGASDIRAIMEREAHRKEKRQLERQERLDRKLRSAGRDRADSERKRRNSDERRRAEATRARVEQELQARGVLTPPSEVHPALRDNATTKPEVVGLGIGESETPAQPPDVEQPQISAVSETSANPFSDAAETSTAELMEVRDARDVQPSTPQEHPYEEPHVGTAQAVRMSMTSTPPLSPIHANRAASSVSHLADIARFESASQPSIDDLQPPPRLPVERRNSADPPYQKQQRSPVTWATFFRRGGTFRRSSQGPPTSEAGSFSNTSRESMRNQAIPAHLVGTDHPRPPTTRSRSGTPVRTQSRFREDLPEMPISPPDSRTQSPDVTAAAAAAAAAAARRSARTTPMNIPGKTRDGEGDVYTSYRNDTPLSAVSRGHVPMSASLASIDSEGSWLAGSSSKRQSHQSALSRSYSKRNAEFFGSYEELGGDRDAEYLSRNKSPGPASRGNIMGASPDEESEEESSLGATPGEPSLTVHGSVRRRPTLVQHDARLVSREGLVQEYAAQGAPVEPIETPREHTPDDEDVPEFHTPEQSDDEYHELESSKFQRAVELGRARSVDMKQHARHSRRFSAGSARLLDMPARHGSVDVTRETTPEPNSTR</sequence>
<feature type="compositionally biased region" description="Low complexity" evidence="1">
    <location>
        <begin position="659"/>
        <end position="670"/>
    </location>
</feature>
<dbReference type="Proteomes" id="UP000016931">
    <property type="component" value="Unassembled WGS sequence"/>
</dbReference>
<evidence type="ECO:0000313" key="3">
    <source>
        <dbReference type="Proteomes" id="UP000016931"/>
    </source>
</evidence>
<feature type="compositionally biased region" description="Polar residues" evidence="1">
    <location>
        <begin position="445"/>
        <end position="467"/>
    </location>
</feature>
<feature type="region of interest" description="Disordered" evidence="1">
    <location>
        <begin position="1"/>
        <end position="250"/>
    </location>
</feature>
<keyword evidence="3" id="KW-1185">Reference proteome</keyword>
<dbReference type="RefSeq" id="XP_016757819.1">
    <property type="nucleotide sequence ID" value="XM_016906936.1"/>
</dbReference>
<dbReference type="OMA" id="RRADRYM"/>
<protein>
    <submittedName>
        <fullName evidence="2">Uncharacterized protein</fullName>
    </submittedName>
</protein>
<feature type="compositionally biased region" description="Polar residues" evidence="1">
    <location>
        <begin position="94"/>
        <end position="105"/>
    </location>
</feature>
<feature type="region of interest" description="Disordered" evidence="1">
    <location>
        <begin position="348"/>
        <end position="873"/>
    </location>
</feature>
<dbReference type="EMBL" id="KB456269">
    <property type="protein sequence ID" value="EMF09698.1"/>
    <property type="molecule type" value="Genomic_DNA"/>
</dbReference>